<reference evidence="8" key="1">
    <citation type="journal article" date="2019" name="Int. J. Syst. Evol. Microbiol.">
        <title>The Global Catalogue of Microorganisms (GCM) 10K type strain sequencing project: providing services to taxonomists for standard genome sequencing and annotation.</title>
        <authorList>
            <consortium name="The Broad Institute Genomics Platform"/>
            <consortium name="The Broad Institute Genome Sequencing Center for Infectious Disease"/>
            <person name="Wu L."/>
            <person name="Ma J."/>
        </authorList>
    </citation>
    <scope>NUCLEOTIDE SEQUENCE [LARGE SCALE GENOMIC DNA]</scope>
    <source>
        <strain evidence="8">JCM 31047</strain>
    </source>
</reference>
<keyword evidence="2 5" id="KW-0812">Transmembrane</keyword>
<keyword evidence="8" id="KW-1185">Reference proteome</keyword>
<feature type="transmembrane region" description="Helical" evidence="5">
    <location>
        <begin position="227"/>
        <end position="251"/>
    </location>
</feature>
<evidence type="ECO:0000313" key="8">
    <source>
        <dbReference type="Proteomes" id="UP000600547"/>
    </source>
</evidence>
<feature type="transmembrane region" description="Helical" evidence="5">
    <location>
        <begin position="80"/>
        <end position="101"/>
    </location>
</feature>
<evidence type="ECO:0000313" key="7">
    <source>
        <dbReference type="EMBL" id="GGM37935.1"/>
    </source>
</evidence>
<feature type="domain" description="O-antigen ligase-related" evidence="6">
    <location>
        <begin position="190"/>
        <end position="329"/>
    </location>
</feature>
<feature type="transmembrane region" description="Helical" evidence="5">
    <location>
        <begin position="345"/>
        <end position="371"/>
    </location>
</feature>
<evidence type="ECO:0000256" key="2">
    <source>
        <dbReference type="ARBA" id="ARBA00022692"/>
    </source>
</evidence>
<dbReference type="PANTHER" id="PTHR37422">
    <property type="entry name" value="TEICHURONIC ACID BIOSYNTHESIS PROTEIN TUAE"/>
    <property type="match status" value="1"/>
</dbReference>
<feature type="transmembrane region" description="Helical" evidence="5">
    <location>
        <begin position="316"/>
        <end position="339"/>
    </location>
</feature>
<dbReference type="InterPro" id="IPR007016">
    <property type="entry name" value="O-antigen_ligase-rel_domated"/>
</dbReference>
<dbReference type="Pfam" id="PF04932">
    <property type="entry name" value="Wzy_C"/>
    <property type="match status" value="1"/>
</dbReference>
<feature type="transmembrane region" description="Helical" evidence="5">
    <location>
        <begin position="145"/>
        <end position="163"/>
    </location>
</feature>
<evidence type="ECO:0000259" key="6">
    <source>
        <dbReference type="Pfam" id="PF04932"/>
    </source>
</evidence>
<organism evidence="7 8">
    <name type="scientific">Deinococcus arenae</name>
    <dbReference type="NCBI Taxonomy" id="1452751"/>
    <lineage>
        <taxon>Bacteria</taxon>
        <taxon>Thermotogati</taxon>
        <taxon>Deinococcota</taxon>
        <taxon>Deinococci</taxon>
        <taxon>Deinococcales</taxon>
        <taxon>Deinococcaceae</taxon>
        <taxon>Deinococcus</taxon>
    </lineage>
</organism>
<comment type="subcellular location">
    <subcellularLocation>
        <location evidence="1">Membrane</location>
        <topology evidence="1">Multi-pass membrane protein</topology>
    </subcellularLocation>
</comment>
<dbReference type="AlphaFoldDB" id="A0A8H9GPD5"/>
<accession>A0A8H9GPD5</accession>
<feature type="transmembrane region" description="Helical" evidence="5">
    <location>
        <begin position="113"/>
        <end position="130"/>
    </location>
</feature>
<evidence type="ECO:0000256" key="5">
    <source>
        <dbReference type="SAM" id="Phobius"/>
    </source>
</evidence>
<dbReference type="Proteomes" id="UP000600547">
    <property type="component" value="Unassembled WGS sequence"/>
</dbReference>
<dbReference type="RefSeq" id="WP_110833255.1">
    <property type="nucleotide sequence ID" value="NZ_BMQG01000003.1"/>
</dbReference>
<comment type="caution">
    <text evidence="7">The sequence shown here is derived from an EMBL/GenBank/DDBJ whole genome shotgun (WGS) entry which is preliminary data.</text>
</comment>
<dbReference type="GO" id="GO:0016020">
    <property type="term" value="C:membrane"/>
    <property type="evidence" value="ECO:0007669"/>
    <property type="project" value="UniProtKB-SubCell"/>
</dbReference>
<evidence type="ECO:0000256" key="3">
    <source>
        <dbReference type="ARBA" id="ARBA00022989"/>
    </source>
</evidence>
<keyword evidence="3 5" id="KW-1133">Transmembrane helix</keyword>
<dbReference type="EMBL" id="BMQG01000003">
    <property type="protein sequence ID" value="GGM37935.1"/>
    <property type="molecule type" value="Genomic_DNA"/>
</dbReference>
<dbReference type="InterPro" id="IPR051533">
    <property type="entry name" value="WaaL-like"/>
</dbReference>
<keyword evidence="4 5" id="KW-0472">Membrane</keyword>
<evidence type="ECO:0000256" key="1">
    <source>
        <dbReference type="ARBA" id="ARBA00004141"/>
    </source>
</evidence>
<protein>
    <recommendedName>
        <fullName evidence="6">O-antigen ligase-related domain-containing protein</fullName>
    </recommendedName>
</protein>
<feature type="transmembrane region" description="Helical" evidence="5">
    <location>
        <begin position="184"/>
        <end position="215"/>
    </location>
</feature>
<feature type="transmembrane region" description="Helical" evidence="5">
    <location>
        <begin position="30"/>
        <end position="47"/>
    </location>
</feature>
<name>A0A8H9GPD5_9DEIO</name>
<dbReference type="PANTHER" id="PTHR37422:SF13">
    <property type="entry name" value="LIPOPOLYSACCHARIDE BIOSYNTHESIS PROTEIN PA4999-RELATED"/>
    <property type="match status" value="1"/>
</dbReference>
<sequence>MTISRAAPLLYTTGLFTVAVFAPVPGLSILANGVVAALLAVYATFLWRRLDRVTLLLALLPLPHLIWMSLSYFWSVDRELAVVALIATVTSTLTYLAALLLSRHLPRSPVVQAGILLAVLTHLVFAGLQYRETPYIRLSGITENANLLAFILLLLWFLYALLSDGRTGPGAGAAVTPRAWGLQLLLYGATFAVVLGTASKKALPGFLLVSVALWLRHRRAWRQGWTVLGLLLGGGLLALTLSAVNLSALVGNVQGLRITRRLAEFLTGNNSDDVRYDMIREAGVLFAQRPLTGHGMQSFSLLGSYGTYSHNTYLELLASLGLLGVVTFLLPFLVSPLLLRYHRTATLLVLFLLLWSWGAVVFDLKMFWWVLGTLLGSLSVRTAGASAPQSAPPAAQPT</sequence>
<evidence type="ECO:0000256" key="4">
    <source>
        <dbReference type="ARBA" id="ARBA00023136"/>
    </source>
</evidence>
<proteinExistence type="predicted"/>
<feature type="transmembrane region" description="Helical" evidence="5">
    <location>
        <begin position="54"/>
        <end position="74"/>
    </location>
</feature>
<gene>
    <name evidence="7" type="ORF">GCM10008956_12890</name>
</gene>